<feature type="transmembrane region" description="Helical" evidence="5">
    <location>
        <begin position="243"/>
        <end position="263"/>
    </location>
</feature>
<dbReference type="GO" id="GO:0008137">
    <property type="term" value="F:NADH dehydrogenase (ubiquinone) activity"/>
    <property type="evidence" value="ECO:0007669"/>
    <property type="project" value="InterPro"/>
</dbReference>
<dbReference type="Proteomes" id="UP000594749">
    <property type="component" value="Chromosome"/>
</dbReference>
<evidence type="ECO:0000313" key="8">
    <source>
        <dbReference type="EMBL" id="QOQ87790.1"/>
    </source>
</evidence>
<organism evidence="8 9">
    <name type="scientific">Campylobacter corcagiensis</name>
    <dbReference type="NCBI Taxonomy" id="1448857"/>
    <lineage>
        <taxon>Bacteria</taxon>
        <taxon>Pseudomonadati</taxon>
        <taxon>Campylobacterota</taxon>
        <taxon>Epsilonproteobacteria</taxon>
        <taxon>Campylobacterales</taxon>
        <taxon>Campylobacteraceae</taxon>
        <taxon>Campylobacter</taxon>
    </lineage>
</organism>
<dbReference type="GO" id="GO:0005886">
    <property type="term" value="C:plasma membrane"/>
    <property type="evidence" value="ECO:0007669"/>
    <property type="project" value="UniProtKB-SubCell"/>
</dbReference>
<keyword evidence="5" id="KW-0520">NAD</keyword>
<feature type="transmembrane region" description="Helical" evidence="5">
    <location>
        <begin position="275"/>
        <end position="295"/>
    </location>
</feature>
<gene>
    <name evidence="5 8" type="primary">nuoN</name>
    <name evidence="8" type="ORF">IMC76_02985</name>
</gene>
<keyword evidence="9" id="KW-1185">Reference proteome</keyword>
<keyword evidence="5" id="KW-0830">Ubiquinone</keyword>
<keyword evidence="5" id="KW-0813">Transport</keyword>
<evidence type="ECO:0000256" key="4">
    <source>
        <dbReference type="ARBA" id="ARBA00023136"/>
    </source>
</evidence>
<sequence length="484" mass="52949">MLNRLNMDFSMLNLASIAPMATCAVFGILILSVSMIKKDLEAKFYAVLALLGLIVNIGLMLGYGGAIRGLFDMVLIDGISYISNLLISIVSAVFVLYTIDDERFEEYKKAEFYSLFLFMVAGFGFMVSSDSLVLIIVALELSSISLYTLIALRNTKDALSAAIKYFVMGTVGSGFFIFGAAIFYLVTGSFEIDNIGRALISNNQGVTLTVGVVMIMVALGFKISAVPFHTWLGDVYSYSNSNLSAYISIVPKIAAFIVVLRLFNTLLVVDIKVVMVILFIISVTTMSIANIAALVQKDIKRMLAYSSISHAGFILVAVLVGSIQASMGMFLYWIMFCVANLGAFGVVLAYETKEADTINIEKLSSLISINPKLALAMSVFMFSLAGIPPFSVFWGKMILLSSAVSSSYYTLAVIMAINSAVAMYYYLRVIVVMLLSRYKSEAKFELNTILKWLIGICALLCILSPLLVKFIVPKIYALLLFSGF</sequence>
<keyword evidence="3 5" id="KW-1133">Transmembrane helix</keyword>
<feature type="transmembrane region" description="Helical" evidence="5">
    <location>
        <begin position="78"/>
        <end position="98"/>
    </location>
</feature>
<keyword evidence="8" id="KW-0560">Oxidoreductase</keyword>
<reference evidence="8 9" key="1">
    <citation type="submission" date="2020-10" db="EMBL/GenBank/DDBJ databases">
        <title>Campylobacter and Helicobacter PacBio genomes.</title>
        <authorList>
            <person name="Lane C."/>
        </authorList>
    </citation>
    <scope>NUCLEOTIDE SEQUENCE [LARGE SCALE GENOMIC DNA]</scope>
    <source>
        <strain evidence="8 9">2016D-0077</strain>
    </source>
</reference>
<dbReference type="NCBIfam" id="TIGR01770">
    <property type="entry name" value="NDH_I_N"/>
    <property type="match status" value="1"/>
</dbReference>
<evidence type="ECO:0000256" key="3">
    <source>
        <dbReference type="ARBA" id="ARBA00022989"/>
    </source>
</evidence>
<name>A0A7M1LH74_9BACT</name>
<dbReference type="Pfam" id="PF00361">
    <property type="entry name" value="Proton_antipo_M"/>
    <property type="match status" value="1"/>
</dbReference>
<evidence type="ECO:0000256" key="5">
    <source>
        <dbReference type="HAMAP-Rule" id="MF_00445"/>
    </source>
</evidence>
<feature type="transmembrane region" description="Helical" evidence="5">
    <location>
        <begin position="406"/>
        <end position="427"/>
    </location>
</feature>
<feature type="transmembrane region" description="Helical" evidence="5">
    <location>
        <begin position="12"/>
        <end position="32"/>
    </location>
</feature>
<evidence type="ECO:0000259" key="7">
    <source>
        <dbReference type="Pfam" id="PF00361"/>
    </source>
</evidence>
<feature type="transmembrane region" description="Helical" evidence="5">
    <location>
        <begin position="448"/>
        <end position="472"/>
    </location>
</feature>
<feature type="transmembrane region" description="Helical" evidence="5">
    <location>
        <begin position="373"/>
        <end position="394"/>
    </location>
</feature>
<comment type="catalytic activity">
    <reaction evidence="5">
        <text>a quinone + NADH + 5 H(+)(in) = a quinol + NAD(+) + 4 H(+)(out)</text>
        <dbReference type="Rhea" id="RHEA:57888"/>
        <dbReference type="ChEBI" id="CHEBI:15378"/>
        <dbReference type="ChEBI" id="CHEBI:24646"/>
        <dbReference type="ChEBI" id="CHEBI:57540"/>
        <dbReference type="ChEBI" id="CHEBI:57945"/>
        <dbReference type="ChEBI" id="CHEBI:132124"/>
    </reaction>
</comment>
<feature type="domain" description="NADH:quinone oxidoreductase/Mrp antiporter transmembrane" evidence="7">
    <location>
        <begin position="129"/>
        <end position="419"/>
    </location>
</feature>
<keyword evidence="5" id="KW-1278">Translocase</keyword>
<accession>A0A7M1LH74</accession>
<dbReference type="GO" id="GO:0048038">
    <property type="term" value="F:quinone binding"/>
    <property type="evidence" value="ECO:0007669"/>
    <property type="project" value="UniProtKB-KW"/>
</dbReference>
<feature type="transmembrane region" description="Helical" evidence="5">
    <location>
        <begin position="206"/>
        <end position="231"/>
    </location>
</feature>
<feature type="transmembrane region" description="Helical" evidence="5">
    <location>
        <begin position="165"/>
        <end position="186"/>
    </location>
</feature>
<dbReference type="EMBL" id="CP063078">
    <property type="protein sequence ID" value="QOQ87790.1"/>
    <property type="molecule type" value="Genomic_DNA"/>
</dbReference>
<dbReference type="GO" id="GO:0042773">
    <property type="term" value="P:ATP synthesis coupled electron transport"/>
    <property type="evidence" value="ECO:0007669"/>
    <property type="project" value="InterPro"/>
</dbReference>
<evidence type="ECO:0000256" key="2">
    <source>
        <dbReference type="ARBA" id="ARBA00022692"/>
    </source>
</evidence>
<dbReference type="PANTHER" id="PTHR22773">
    <property type="entry name" value="NADH DEHYDROGENASE"/>
    <property type="match status" value="1"/>
</dbReference>
<comment type="subcellular location">
    <subcellularLocation>
        <location evidence="5">Cell membrane</location>
        <topology evidence="5">Multi-pass membrane protein</topology>
    </subcellularLocation>
    <subcellularLocation>
        <location evidence="1">Endomembrane system</location>
        <topology evidence="1">Multi-pass membrane protein</topology>
    </subcellularLocation>
    <subcellularLocation>
        <location evidence="6">Membrane</location>
        <topology evidence="6">Multi-pass membrane protein</topology>
    </subcellularLocation>
</comment>
<dbReference type="InterPro" id="IPR001750">
    <property type="entry name" value="ND/Mrp_TM"/>
</dbReference>
<dbReference type="AlphaFoldDB" id="A0A7M1LH74"/>
<comment type="function">
    <text evidence="5">NDH-1 shuttles electrons from NADH, via FMN and iron-sulfur (Fe-S) centers, to quinones in the respiratory chain. The immediate electron acceptor for the enzyme in this species is believed to be ubiquinone. Couples the redox reaction to proton translocation (for every two electrons transferred, four hydrogen ions are translocated across the cytoplasmic membrane), and thus conserves the redox energy in a proton gradient.</text>
</comment>
<dbReference type="OrthoDB" id="9768329at2"/>
<keyword evidence="5" id="KW-1003">Cell membrane</keyword>
<feature type="transmembrane region" description="Helical" evidence="5">
    <location>
        <begin position="133"/>
        <end position="153"/>
    </location>
</feature>
<protein>
    <recommendedName>
        <fullName evidence="5">NADH-quinone oxidoreductase subunit N</fullName>
        <ecNumber evidence="5">7.1.1.-</ecNumber>
    </recommendedName>
    <alternativeName>
        <fullName evidence="5">NADH dehydrogenase I subunit N</fullName>
    </alternativeName>
    <alternativeName>
        <fullName evidence="5">NDH-1 subunit N</fullName>
    </alternativeName>
</protein>
<dbReference type="GO" id="GO:0050136">
    <property type="term" value="F:NADH dehydrogenase (quinone) (non-electrogenic) activity"/>
    <property type="evidence" value="ECO:0007669"/>
    <property type="project" value="UniProtKB-UniRule"/>
</dbReference>
<proteinExistence type="inferred from homology"/>
<comment type="similarity">
    <text evidence="5">Belongs to the complex I subunit 2 family.</text>
</comment>
<feature type="transmembrane region" description="Helical" evidence="5">
    <location>
        <begin position="44"/>
        <end position="66"/>
    </location>
</feature>
<evidence type="ECO:0000256" key="1">
    <source>
        <dbReference type="ARBA" id="ARBA00004127"/>
    </source>
</evidence>
<keyword evidence="2 5" id="KW-0812">Transmembrane</keyword>
<feature type="transmembrane region" description="Helical" evidence="5">
    <location>
        <begin position="302"/>
        <end position="324"/>
    </location>
</feature>
<evidence type="ECO:0000313" key="9">
    <source>
        <dbReference type="Proteomes" id="UP000594749"/>
    </source>
</evidence>
<dbReference type="EC" id="7.1.1.-" evidence="5"/>
<keyword evidence="5" id="KW-0874">Quinone</keyword>
<dbReference type="InterPro" id="IPR010096">
    <property type="entry name" value="NADH-Q_OxRdtase_suN/2"/>
</dbReference>
<comment type="subunit">
    <text evidence="5">NDH-1 is composed of 14 different subunits. Subunits NuoA, H, J, K, L, M, N constitute the membrane sector of the complex.</text>
</comment>
<dbReference type="NCBIfam" id="NF004444">
    <property type="entry name" value="PRK05777.2-2"/>
    <property type="match status" value="1"/>
</dbReference>
<dbReference type="GO" id="GO:0012505">
    <property type="term" value="C:endomembrane system"/>
    <property type="evidence" value="ECO:0007669"/>
    <property type="project" value="UniProtKB-SubCell"/>
</dbReference>
<feature type="transmembrane region" description="Helical" evidence="5">
    <location>
        <begin position="110"/>
        <end position="127"/>
    </location>
</feature>
<dbReference type="HAMAP" id="MF_00445">
    <property type="entry name" value="NDH1_NuoN_1"/>
    <property type="match status" value="1"/>
</dbReference>
<evidence type="ECO:0000256" key="6">
    <source>
        <dbReference type="RuleBase" id="RU000320"/>
    </source>
</evidence>
<dbReference type="RefSeq" id="WP_025802421.1">
    <property type="nucleotide sequence ID" value="NZ_CP053842.1"/>
</dbReference>
<feature type="transmembrane region" description="Helical" evidence="5">
    <location>
        <begin position="330"/>
        <end position="352"/>
    </location>
</feature>
<keyword evidence="4 5" id="KW-0472">Membrane</keyword>